<dbReference type="GO" id="GO:0005829">
    <property type="term" value="C:cytosol"/>
    <property type="evidence" value="ECO:0007669"/>
    <property type="project" value="TreeGrafter"/>
</dbReference>
<dbReference type="Proteomes" id="UP000282454">
    <property type="component" value="Unassembled WGS sequence"/>
</dbReference>
<dbReference type="InterPro" id="IPR011006">
    <property type="entry name" value="CheY-like_superfamily"/>
</dbReference>
<dbReference type="InterPro" id="IPR039420">
    <property type="entry name" value="WalR-like"/>
</dbReference>
<evidence type="ECO:0000256" key="2">
    <source>
        <dbReference type="ARBA" id="ARBA00023012"/>
    </source>
</evidence>
<dbReference type="SMART" id="SM00448">
    <property type="entry name" value="REC"/>
    <property type="match status" value="1"/>
</dbReference>
<protein>
    <submittedName>
        <fullName evidence="11">DNA-binding response OmpR family regulator</fullName>
    </submittedName>
</protein>
<feature type="compositionally biased region" description="Acidic residues" evidence="8">
    <location>
        <begin position="232"/>
        <end position="249"/>
    </location>
</feature>
<evidence type="ECO:0000256" key="1">
    <source>
        <dbReference type="ARBA" id="ARBA00022553"/>
    </source>
</evidence>
<evidence type="ECO:0000256" key="7">
    <source>
        <dbReference type="PROSITE-ProRule" id="PRU01091"/>
    </source>
</evidence>
<keyword evidence="3" id="KW-0805">Transcription regulation</keyword>
<keyword evidence="12" id="KW-1185">Reference proteome</keyword>
<dbReference type="EMBL" id="RCDD01000003">
    <property type="protein sequence ID" value="RLK58166.1"/>
    <property type="molecule type" value="Genomic_DNA"/>
</dbReference>
<evidence type="ECO:0000259" key="9">
    <source>
        <dbReference type="PROSITE" id="PS50110"/>
    </source>
</evidence>
<dbReference type="GO" id="GO:0000976">
    <property type="term" value="F:transcription cis-regulatory region binding"/>
    <property type="evidence" value="ECO:0007669"/>
    <property type="project" value="TreeGrafter"/>
</dbReference>
<dbReference type="SMART" id="SM00862">
    <property type="entry name" value="Trans_reg_C"/>
    <property type="match status" value="1"/>
</dbReference>
<dbReference type="Pfam" id="PF00072">
    <property type="entry name" value="Response_reg"/>
    <property type="match status" value="1"/>
</dbReference>
<dbReference type="GO" id="GO:0006355">
    <property type="term" value="P:regulation of DNA-templated transcription"/>
    <property type="evidence" value="ECO:0007669"/>
    <property type="project" value="InterPro"/>
</dbReference>
<dbReference type="Gene3D" id="3.40.50.2300">
    <property type="match status" value="1"/>
</dbReference>
<proteinExistence type="predicted"/>
<keyword evidence="4 7" id="KW-0238">DNA-binding</keyword>
<dbReference type="PROSITE" id="PS50110">
    <property type="entry name" value="RESPONSE_REGULATORY"/>
    <property type="match status" value="1"/>
</dbReference>
<dbReference type="PROSITE" id="PS51755">
    <property type="entry name" value="OMPR_PHOB"/>
    <property type="match status" value="1"/>
</dbReference>
<evidence type="ECO:0000256" key="5">
    <source>
        <dbReference type="ARBA" id="ARBA00023163"/>
    </source>
</evidence>
<gene>
    <name evidence="11" type="ORF">CLV68_4260</name>
</gene>
<dbReference type="PANTHER" id="PTHR48111:SF1">
    <property type="entry name" value="TWO-COMPONENT RESPONSE REGULATOR ORR33"/>
    <property type="match status" value="1"/>
</dbReference>
<dbReference type="GO" id="GO:0032993">
    <property type="term" value="C:protein-DNA complex"/>
    <property type="evidence" value="ECO:0007669"/>
    <property type="project" value="TreeGrafter"/>
</dbReference>
<dbReference type="InterPro" id="IPR001867">
    <property type="entry name" value="OmpR/PhoB-type_DNA-bd"/>
</dbReference>
<dbReference type="PANTHER" id="PTHR48111">
    <property type="entry name" value="REGULATOR OF RPOS"/>
    <property type="match status" value="1"/>
</dbReference>
<keyword evidence="1 6" id="KW-0597">Phosphoprotein</keyword>
<dbReference type="Gene3D" id="1.10.10.10">
    <property type="entry name" value="Winged helix-like DNA-binding domain superfamily/Winged helix DNA-binding domain"/>
    <property type="match status" value="1"/>
</dbReference>
<feature type="DNA-binding region" description="OmpR/PhoB-type" evidence="7">
    <location>
        <begin position="124"/>
        <end position="225"/>
    </location>
</feature>
<feature type="modified residue" description="4-aspartylphosphate" evidence="6">
    <location>
        <position position="53"/>
    </location>
</feature>
<dbReference type="SUPFAM" id="SSF52172">
    <property type="entry name" value="CheY-like"/>
    <property type="match status" value="1"/>
</dbReference>
<dbReference type="AlphaFoldDB" id="A0A421B1K6"/>
<evidence type="ECO:0000259" key="10">
    <source>
        <dbReference type="PROSITE" id="PS51755"/>
    </source>
</evidence>
<dbReference type="InterPro" id="IPR036388">
    <property type="entry name" value="WH-like_DNA-bd_sf"/>
</dbReference>
<evidence type="ECO:0000313" key="11">
    <source>
        <dbReference type="EMBL" id="RLK58166.1"/>
    </source>
</evidence>
<feature type="region of interest" description="Disordered" evidence="8">
    <location>
        <begin position="225"/>
        <end position="256"/>
    </location>
</feature>
<feature type="domain" description="OmpR/PhoB-type" evidence="10">
    <location>
        <begin position="124"/>
        <end position="225"/>
    </location>
</feature>
<evidence type="ECO:0000256" key="8">
    <source>
        <dbReference type="SAM" id="MobiDB-lite"/>
    </source>
</evidence>
<keyword evidence="2" id="KW-0902">Two-component regulatory system</keyword>
<dbReference type="Pfam" id="PF00486">
    <property type="entry name" value="Trans_reg_C"/>
    <property type="match status" value="1"/>
</dbReference>
<comment type="caution">
    <text evidence="11">The sequence shown here is derived from an EMBL/GenBank/DDBJ whole genome shotgun (WGS) entry which is preliminary data.</text>
</comment>
<evidence type="ECO:0000313" key="12">
    <source>
        <dbReference type="Proteomes" id="UP000282454"/>
    </source>
</evidence>
<evidence type="ECO:0000256" key="6">
    <source>
        <dbReference type="PROSITE-ProRule" id="PRU00169"/>
    </source>
</evidence>
<organism evidence="11 12">
    <name type="scientific">Actinokineospora cianjurensis</name>
    <dbReference type="NCBI Taxonomy" id="585224"/>
    <lineage>
        <taxon>Bacteria</taxon>
        <taxon>Bacillati</taxon>
        <taxon>Actinomycetota</taxon>
        <taxon>Actinomycetes</taxon>
        <taxon>Pseudonocardiales</taxon>
        <taxon>Pseudonocardiaceae</taxon>
        <taxon>Actinokineospora</taxon>
    </lineage>
</organism>
<reference evidence="11 12" key="1">
    <citation type="submission" date="2018-10" db="EMBL/GenBank/DDBJ databases">
        <title>Genomic Encyclopedia of Archaeal and Bacterial Type Strains, Phase II (KMG-II): from individual species to whole genera.</title>
        <authorList>
            <person name="Goeker M."/>
        </authorList>
    </citation>
    <scope>NUCLEOTIDE SEQUENCE [LARGE SCALE GENOMIC DNA]</scope>
    <source>
        <strain evidence="11 12">DSM 45657</strain>
    </source>
</reference>
<feature type="domain" description="Response regulatory" evidence="9">
    <location>
        <begin position="7"/>
        <end position="116"/>
    </location>
</feature>
<evidence type="ECO:0000256" key="4">
    <source>
        <dbReference type="ARBA" id="ARBA00023125"/>
    </source>
</evidence>
<name>A0A421B1K6_9PSEU</name>
<dbReference type="Gene3D" id="6.10.250.690">
    <property type="match status" value="1"/>
</dbReference>
<dbReference type="InterPro" id="IPR001789">
    <property type="entry name" value="Sig_transdc_resp-reg_receiver"/>
</dbReference>
<evidence type="ECO:0000256" key="3">
    <source>
        <dbReference type="ARBA" id="ARBA00023015"/>
    </source>
</evidence>
<keyword evidence="5" id="KW-0804">Transcription</keyword>
<dbReference type="CDD" id="cd00383">
    <property type="entry name" value="trans_reg_C"/>
    <property type="match status" value="1"/>
</dbReference>
<sequence>MLGGGPRVLVVADCDGAEETVVDLRRHGFEPVAVTTGAEAMAAHREVDVVLVDLDLADFDGLTLCRELRAASDVPMIGFASFSELERVLALEAGCDDCVEKPYRSRELVARLGALLRRARVLSPPTITAGELRIHPTLREVRVGDRVVETTRKEFELLLLLAGECERLFSRAELLRRVWEYDSVDAEITALASRTIDTHVSSLRKKLGSPHWIVTVRGVGFRFTDDARADPDSPDDSTDSTDSTAELDEPAAARQS</sequence>
<dbReference type="InterPro" id="IPR016032">
    <property type="entry name" value="Sig_transdc_resp-reg_C-effctor"/>
</dbReference>
<dbReference type="GO" id="GO:0000156">
    <property type="term" value="F:phosphorelay response regulator activity"/>
    <property type="evidence" value="ECO:0007669"/>
    <property type="project" value="TreeGrafter"/>
</dbReference>
<dbReference type="SUPFAM" id="SSF46894">
    <property type="entry name" value="C-terminal effector domain of the bipartite response regulators"/>
    <property type="match status" value="1"/>
</dbReference>
<accession>A0A421B1K6</accession>